<evidence type="ECO:0000313" key="17">
    <source>
        <dbReference type="Proteomes" id="UP001156882"/>
    </source>
</evidence>
<dbReference type="Proteomes" id="UP001156882">
    <property type="component" value="Unassembled WGS sequence"/>
</dbReference>
<dbReference type="EMBL" id="BSPC01000005">
    <property type="protein sequence ID" value="GLS17553.1"/>
    <property type="molecule type" value="Genomic_DNA"/>
</dbReference>
<gene>
    <name evidence="16" type="ORF">GCM10007874_05680</name>
</gene>
<keyword evidence="11" id="KW-0411">Iron-sulfur</keyword>
<evidence type="ECO:0000256" key="4">
    <source>
        <dbReference type="ARBA" id="ARBA00022605"/>
    </source>
</evidence>
<dbReference type="InterPro" id="IPR029055">
    <property type="entry name" value="Ntn_hydrolases_N"/>
</dbReference>
<dbReference type="Gene3D" id="2.160.20.60">
    <property type="entry name" value="Glutamate synthase, alpha subunit, C-terminal domain"/>
    <property type="match status" value="1"/>
</dbReference>
<evidence type="ECO:0000256" key="13">
    <source>
        <dbReference type="ARBA" id="ARBA00023291"/>
    </source>
</evidence>
<dbReference type="InterPro" id="IPR036485">
    <property type="entry name" value="Glu_synth_asu_C_sf"/>
</dbReference>
<dbReference type="Pfam" id="PF04898">
    <property type="entry name" value="Glu_syn_central"/>
    <property type="match status" value="1"/>
</dbReference>
<dbReference type="InterPro" id="IPR017932">
    <property type="entry name" value="GATase_2_dom"/>
</dbReference>
<dbReference type="Gene3D" id="3.60.20.10">
    <property type="entry name" value="Glutamine Phosphoribosylpyrophosphate, subunit 1, domain 1"/>
    <property type="match status" value="1"/>
</dbReference>
<evidence type="ECO:0000256" key="10">
    <source>
        <dbReference type="ARBA" id="ARBA00023004"/>
    </source>
</evidence>
<comment type="cofactor">
    <cofactor evidence="2">
        <name>[3Fe-4S] cluster</name>
        <dbReference type="ChEBI" id="CHEBI:21137"/>
    </cofactor>
</comment>
<dbReference type="Gene3D" id="3.20.20.70">
    <property type="entry name" value="Aldolase class I"/>
    <property type="match status" value="2"/>
</dbReference>
<keyword evidence="8" id="KW-0315">Glutamine amidotransferase</keyword>
<keyword evidence="4" id="KW-0028">Amino-acid biosynthesis</keyword>
<dbReference type="CDD" id="cd02808">
    <property type="entry name" value="GltS_FMN"/>
    <property type="match status" value="1"/>
</dbReference>
<dbReference type="SUPFAM" id="SSF56235">
    <property type="entry name" value="N-terminal nucleophile aminohydrolases (Ntn hydrolases)"/>
    <property type="match status" value="1"/>
</dbReference>
<protein>
    <submittedName>
        <fullName evidence="16">Glutamate synthase</fullName>
    </submittedName>
</protein>
<evidence type="ECO:0000256" key="12">
    <source>
        <dbReference type="ARBA" id="ARBA00023164"/>
    </source>
</evidence>
<evidence type="ECO:0000259" key="15">
    <source>
        <dbReference type="PROSITE" id="PS51278"/>
    </source>
</evidence>
<accession>A0ABQ6CAY7</accession>
<evidence type="ECO:0000313" key="16">
    <source>
        <dbReference type="EMBL" id="GLS17553.1"/>
    </source>
</evidence>
<keyword evidence="9" id="KW-0560">Oxidoreductase</keyword>
<dbReference type="CDD" id="cd00713">
    <property type="entry name" value="GltS"/>
    <property type="match status" value="1"/>
</dbReference>
<dbReference type="InterPro" id="IPR006982">
    <property type="entry name" value="Glu_synth_centr_N"/>
</dbReference>
<keyword evidence="7" id="KW-0479">Metal-binding</keyword>
<dbReference type="RefSeq" id="WP_284310366.1">
    <property type="nucleotide sequence ID" value="NZ_BSPC01000005.1"/>
</dbReference>
<dbReference type="PANTHER" id="PTHR11938:SF133">
    <property type="entry name" value="GLUTAMATE SYNTHASE (NADH)"/>
    <property type="match status" value="1"/>
</dbReference>
<organism evidence="16 17">
    <name type="scientific">Labrys miyagiensis</name>
    <dbReference type="NCBI Taxonomy" id="346912"/>
    <lineage>
        <taxon>Bacteria</taxon>
        <taxon>Pseudomonadati</taxon>
        <taxon>Pseudomonadota</taxon>
        <taxon>Alphaproteobacteria</taxon>
        <taxon>Hyphomicrobiales</taxon>
        <taxon>Xanthobacteraceae</taxon>
        <taxon>Labrys</taxon>
    </lineage>
</organism>
<reference evidence="17" key="1">
    <citation type="journal article" date="2019" name="Int. J. Syst. Evol. Microbiol.">
        <title>The Global Catalogue of Microorganisms (GCM) 10K type strain sequencing project: providing services to taxonomists for standard genome sequencing and annotation.</title>
        <authorList>
            <consortium name="The Broad Institute Genomics Platform"/>
            <consortium name="The Broad Institute Genome Sequencing Center for Infectious Disease"/>
            <person name="Wu L."/>
            <person name="Ma J."/>
        </authorList>
    </citation>
    <scope>NUCLEOTIDE SEQUENCE [LARGE SCALE GENOMIC DNA]</scope>
    <source>
        <strain evidence="17">NBRC 101365</strain>
    </source>
</reference>
<dbReference type="InterPro" id="IPR002932">
    <property type="entry name" value="Glu_synthdom"/>
</dbReference>
<evidence type="ECO:0000256" key="8">
    <source>
        <dbReference type="ARBA" id="ARBA00022962"/>
    </source>
</evidence>
<evidence type="ECO:0000256" key="3">
    <source>
        <dbReference type="ARBA" id="ARBA00009716"/>
    </source>
</evidence>
<evidence type="ECO:0000256" key="7">
    <source>
        <dbReference type="ARBA" id="ARBA00022723"/>
    </source>
</evidence>
<dbReference type="PANTHER" id="PTHR11938">
    <property type="entry name" value="FAD NADPH DEHYDROGENASE/OXIDOREDUCTASE"/>
    <property type="match status" value="1"/>
</dbReference>
<dbReference type="InterPro" id="IPR002489">
    <property type="entry name" value="Glu_synth_asu_C"/>
</dbReference>
<comment type="similarity">
    <text evidence="3">Belongs to the glutamate synthase family.</text>
</comment>
<feature type="domain" description="Glutamine amidotransferase type-2" evidence="15">
    <location>
        <begin position="55"/>
        <end position="456"/>
    </location>
</feature>
<dbReference type="SUPFAM" id="SSF69336">
    <property type="entry name" value="Alpha subunit of glutamate synthase, C-terminal domain"/>
    <property type="match status" value="1"/>
</dbReference>
<dbReference type="NCBIfam" id="NF008730">
    <property type="entry name" value="PRK11750.1"/>
    <property type="match status" value="1"/>
</dbReference>
<keyword evidence="10" id="KW-0408">Iron</keyword>
<evidence type="ECO:0000256" key="9">
    <source>
        <dbReference type="ARBA" id="ARBA00023002"/>
    </source>
</evidence>
<dbReference type="PROSITE" id="PS51278">
    <property type="entry name" value="GATASE_TYPE_2"/>
    <property type="match status" value="1"/>
</dbReference>
<comment type="cofactor">
    <cofactor evidence="1">
        <name>FMN</name>
        <dbReference type="ChEBI" id="CHEBI:58210"/>
    </cofactor>
</comment>
<proteinExistence type="inferred from homology"/>
<evidence type="ECO:0000256" key="2">
    <source>
        <dbReference type="ARBA" id="ARBA00001927"/>
    </source>
</evidence>
<comment type="pathway">
    <text evidence="14">Amino-acid biosynthesis.</text>
</comment>
<name>A0ABQ6CAY7_9HYPH</name>
<dbReference type="SUPFAM" id="SSF51395">
    <property type="entry name" value="FMN-linked oxidoreductases"/>
    <property type="match status" value="1"/>
</dbReference>
<dbReference type="CDD" id="cd00982">
    <property type="entry name" value="gltB_C"/>
    <property type="match status" value="1"/>
</dbReference>
<keyword evidence="17" id="KW-1185">Reference proteome</keyword>
<dbReference type="Pfam" id="PF01493">
    <property type="entry name" value="GXGXG"/>
    <property type="match status" value="1"/>
</dbReference>
<keyword evidence="13" id="KW-0003">3Fe-4S</keyword>
<evidence type="ECO:0000256" key="5">
    <source>
        <dbReference type="ARBA" id="ARBA00022630"/>
    </source>
</evidence>
<sequence length="1581" mass="173338">MSAIFEHGRQTVSTAAIEAATKTNAAVAKDRLIVRDPGLPQAQGLYDPANEKDSCGVGFIADMKNRKSHKIISQALQILHNLDHRGAVGADPKAGDGCGMLIQIPHDFFAAECQALGFTLPEPGDYAVGFFFLPRNEEGRVHAMRVVEKVVADEGEVFLGWRAVPVDNSGLGESVLPTEPIHMQAFIGRSAATPDQDEFERRLFIIRKVISNTIYNDVERKPQTAGFYPVSVSSRTITYKGMLLATQLGDYFRDLTDERFQSAIALVHQRFSTNTFPSWTLAHPYRMVAHNGEINTLRGNVNWMAARQASVDSELFGNDIGKLWPISYEGQSDTACFDNALEFLVQGGYSLAHAMMMLIPEAWAGNPLMSEDRRAFYEYHAALMEPWDGPAAVVFTDGRQIGATLDRNGLRPARYLVTRDGLVVLASEFGVLPIPEEDIVEKWRLQPGKMLLIDLEEGRIVSDDEMKASLATANPYRDWLKRTQIVLEDLRPVEARASRTDVSLLDRQQVFGYTQEDIRLLLPPMATTGQEAVGSMGTDTPISALSDKSKLLYTYFKQNFAQVTNPPIDPIREELVMSLVSFIGPRPNILDLEGTSRKKRLEVRQPILTNEDLEKIRCIGHVEERFDTKTLDMTYPATQGAEGMRGSLDRLCERAEAAVHGGYNIIILSDRQTGPDRIPIPALLATAAVHHHLIRRGLRTAAGLVVETGEAREIHHFCCLAGYGAEAINPYLAFETLAAMHAQLDFPEEVDEYEVVKRYIKSIGKGVLKVMSKMGISTYQSYCGAQIFDAVGLSSALVEEFFFGTATMIEGVGLNEIAAEAVSRHKDAFSDAPVYRNALDVGGEYGYRIRGEDHVWTPDSVATLQHAVRTNAQDRYRDFAQVINAQDGHLQTLRGLFRIKTAAERGMAPVPLADVEPAKELVRRFVTGAMSFGSISREAHESLAIAMNAIGGKSNTGEGGEEAERFKILPDGRSKRSAIKQVASGRFGVTAEYLVNADMMQIKVAQGAKPGEGGQLPGHKVDAVIAKVRHSTPGVGLISPPPHHDIYSIEDLAQLIFDLKNVNPAADVSVKLVSEVGVGTVAAGVAKARADHITISGFEGGTGASPLTSIKHAGSPWEIGLAETQQTLVLNRLRSRVRLQVDGGLRTGRDVIIGALLGADEFGFSTAPLIAAGCIMMRKCHLNTCPVGVATQDPVLRKRFKGTPEHIINYFFFVAEEVRELMAELGFRKLDELIGRSDLLDKQDAIEHWKAKGLDFTRLFHKVDVPANVGIRHEEKQKHPIDTVLDRGFIAEAAPALDYGREVVIEGRITNVDRTAGAMLSGEVALRYGYEGLPDGTIKVNLTGTAGQSFGSFLAAGVDLTLVGQANDYVGKGLSGGRIIIKPHPDTLAVPEKSIIVGNTVLYGAISGECYFRGVAGERFAVRNSGAAAVVEGTGDHGCEYMTGGVVVVLGQTGRNFAAGMSGGVAYVYDEDQSFAKRCNLSMVDLEPVEEEEDLMERLHHHGGDLEFKGRIDVSGDMGRYDEERLRKMIENHLHYTGSTLAQTMLDDWATYRTRFVKVMPVEYRRALREMERARTLMAAE</sequence>
<evidence type="ECO:0000256" key="14">
    <source>
        <dbReference type="ARBA" id="ARBA00029440"/>
    </source>
</evidence>
<dbReference type="InterPro" id="IPR050711">
    <property type="entry name" value="ET-N_metabolism_enzyme"/>
</dbReference>
<dbReference type="Pfam" id="PF00310">
    <property type="entry name" value="GATase_2"/>
    <property type="match status" value="1"/>
</dbReference>
<keyword evidence="6" id="KW-0288">FMN</keyword>
<evidence type="ECO:0000256" key="11">
    <source>
        <dbReference type="ARBA" id="ARBA00023014"/>
    </source>
</evidence>
<keyword evidence="12" id="KW-0314">Glutamate biosynthesis</keyword>
<evidence type="ECO:0000256" key="6">
    <source>
        <dbReference type="ARBA" id="ARBA00022643"/>
    </source>
</evidence>
<dbReference type="InterPro" id="IPR013785">
    <property type="entry name" value="Aldolase_TIM"/>
</dbReference>
<comment type="caution">
    <text evidence="16">The sequence shown here is derived from an EMBL/GenBank/DDBJ whole genome shotgun (WGS) entry which is preliminary data.</text>
</comment>
<dbReference type="Pfam" id="PF01645">
    <property type="entry name" value="Glu_synthase"/>
    <property type="match status" value="1"/>
</dbReference>
<evidence type="ECO:0000256" key="1">
    <source>
        <dbReference type="ARBA" id="ARBA00001917"/>
    </source>
</evidence>
<keyword evidence="5" id="KW-0285">Flavoprotein</keyword>